<organism evidence="2 3">
    <name type="scientific">Amycolatopsis oliviviridis</name>
    <dbReference type="NCBI Taxonomy" id="1471590"/>
    <lineage>
        <taxon>Bacteria</taxon>
        <taxon>Bacillati</taxon>
        <taxon>Actinomycetota</taxon>
        <taxon>Actinomycetes</taxon>
        <taxon>Pseudonocardiales</taxon>
        <taxon>Pseudonocardiaceae</taxon>
        <taxon>Amycolatopsis</taxon>
    </lineage>
</organism>
<dbReference type="Proteomes" id="UP000635387">
    <property type="component" value="Unassembled WGS sequence"/>
</dbReference>
<comment type="caution">
    <text evidence="2">The sequence shown here is derived from an EMBL/GenBank/DDBJ whole genome shotgun (WGS) entry which is preliminary data.</text>
</comment>
<dbReference type="InterPro" id="IPR003607">
    <property type="entry name" value="HD/PDEase_dom"/>
</dbReference>
<evidence type="ECO:0000313" key="2">
    <source>
        <dbReference type="EMBL" id="GHH21125.1"/>
    </source>
</evidence>
<dbReference type="InterPro" id="IPR006674">
    <property type="entry name" value="HD_domain"/>
</dbReference>
<keyword evidence="3" id="KW-1185">Reference proteome</keyword>
<dbReference type="Gene3D" id="1.10.3210.10">
    <property type="entry name" value="Hypothetical protein af1432"/>
    <property type="match status" value="1"/>
</dbReference>
<dbReference type="SUPFAM" id="SSF109604">
    <property type="entry name" value="HD-domain/PDEase-like"/>
    <property type="match status" value="1"/>
</dbReference>
<accession>A0ABQ3LU50</accession>
<gene>
    <name evidence="2" type="ORF">GCM10017790_41820</name>
</gene>
<evidence type="ECO:0000259" key="1">
    <source>
        <dbReference type="Pfam" id="PF01966"/>
    </source>
</evidence>
<name>A0ABQ3LU50_9PSEU</name>
<protein>
    <submittedName>
        <fullName evidence="2">Metal-dependent phosphohydrolase, HD subdomain protein</fullName>
    </submittedName>
</protein>
<evidence type="ECO:0000313" key="3">
    <source>
        <dbReference type="Proteomes" id="UP000635387"/>
    </source>
</evidence>
<reference evidence="3" key="1">
    <citation type="journal article" date="2019" name="Int. J. Syst. Evol. Microbiol.">
        <title>The Global Catalogue of Microorganisms (GCM) 10K type strain sequencing project: providing services to taxonomists for standard genome sequencing and annotation.</title>
        <authorList>
            <consortium name="The Broad Institute Genomics Platform"/>
            <consortium name="The Broad Institute Genome Sequencing Center for Infectious Disease"/>
            <person name="Wu L."/>
            <person name="Ma J."/>
        </authorList>
    </citation>
    <scope>NUCLEOTIDE SEQUENCE [LARGE SCALE GENOMIC DNA]</scope>
    <source>
        <strain evidence="3">CGMCC 4.7683</strain>
    </source>
</reference>
<proteinExistence type="predicted"/>
<dbReference type="EMBL" id="BNAY01000004">
    <property type="protein sequence ID" value="GHH21125.1"/>
    <property type="molecule type" value="Genomic_DNA"/>
</dbReference>
<sequence length="182" mass="20051">MWADELAAGWLGVHLPRRWRHVQGVYERSRVADRLFSTGDADLLAAAGLVHDLGYAPELAVTGLHALDGARYLREVGAPERLCALVAHHSAAHLEAELRGMADELVDWNDERTPLRDALWWADMTTSPDGEVVTFEERAAEIQQRYGPDDVVSTFIQAARPELAAAVGRTEAQLRAAGIDYV</sequence>
<feature type="domain" description="HD" evidence="1">
    <location>
        <begin position="19"/>
        <end position="96"/>
    </location>
</feature>
<dbReference type="CDD" id="cd00077">
    <property type="entry name" value="HDc"/>
    <property type="match status" value="1"/>
</dbReference>
<dbReference type="Pfam" id="PF01966">
    <property type="entry name" value="HD"/>
    <property type="match status" value="1"/>
</dbReference>